<dbReference type="FunFam" id="1.10.510.10:FF:001786">
    <property type="entry name" value="Ser/thr kinase"/>
    <property type="match status" value="1"/>
</dbReference>
<evidence type="ECO:0000256" key="3">
    <source>
        <dbReference type="ARBA" id="ARBA00022741"/>
    </source>
</evidence>
<dbReference type="KEGG" id="tps:THAPSDRAFT_31885"/>
<dbReference type="GO" id="GO:0005524">
    <property type="term" value="F:ATP binding"/>
    <property type="evidence" value="ECO:0007669"/>
    <property type="project" value="UniProtKB-KW"/>
</dbReference>
<dbReference type="GO" id="GO:0005634">
    <property type="term" value="C:nucleus"/>
    <property type="evidence" value="ECO:0000318"/>
    <property type="project" value="GO_Central"/>
</dbReference>
<dbReference type="GO" id="GO:0004683">
    <property type="term" value="F:calcium/calmodulin-dependent protein kinase activity"/>
    <property type="evidence" value="ECO:0000318"/>
    <property type="project" value="GO_Central"/>
</dbReference>
<name>B8BV45_THAPS</name>
<keyword evidence="5" id="KW-0067">ATP-binding</keyword>
<dbReference type="GO" id="GO:0035556">
    <property type="term" value="P:intracellular signal transduction"/>
    <property type="evidence" value="ECO:0000318"/>
    <property type="project" value="GO_Central"/>
</dbReference>
<dbReference type="GO" id="GO:0005516">
    <property type="term" value="F:calmodulin binding"/>
    <property type="evidence" value="ECO:0000318"/>
    <property type="project" value="GO_Central"/>
</dbReference>
<evidence type="ECO:0000256" key="1">
    <source>
        <dbReference type="ARBA" id="ARBA00022527"/>
    </source>
</evidence>
<dbReference type="InParanoid" id="B8BV45"/>
<dbReference type="PANTHER" id="PTHR24345:SF91">
    <property type="entry name" value="SERINE_THREONINE-PROTEIN KINASE PLK4"/>
    <property type="match status" value="1"/>
</dbReference>
<keyword evidence="3" id="KW-0547">Nucleotide-binding</keyword>
<evidence type="ECO:0000256" key="4">
    <source>
        <dbReference type="ARBA" id="ARBA00022777"/>
    </source>
</evidence>
<dbReference type="InterPro" id="IPR011009">
    <property type="entry name" value="Kinase-like_dom_sf"/>
</dbReference>
<dbReference type="PROSITE" id="PS00109">
    <property type="entry name" value="PROTEIN_KINASE_TYR"/>
    <property type="match status" value="1"/>
</dbReference>
<dbReference type="Proteomes" id="UP000001449">
    <property type="component" value="Chromosome 2"/>
</dbReference>
<dbReference type="GO" id="GO:0005737">
    <property type="term" value="C:cytoplasm"/>
    <property type="evidence" value="ECO:0000318"/>
    <property type="project" value="GO_Central"/>
</dbReference>
<dbReference type="RefSeq" id="XP_002287952.1">
    <property type="nucleotide sequence ID" value="XM_002287916.1"/>
</dbReference>
<gene>
    <name evidence="7" type="ORF">THAPSDRAFT_31885</name>
</gene>
<evidence type="ECO:0000256" key="2">
    <source>
        <dbReference type="ARBA" id="ARBA00022679"/>
    </source>
</evidence>
<reference evidence="7 8" key="1">
    <citation type="journal article" date="2004" name="Science">
        <title>The genome of the diatom Thalassiosira pseudonana: ecology, evolution, and metabolism.</title>
        <authorList>
            <person name="Armbrust E.V."/>
            <person name="Berges J.A."/>
            <person name="Bowler C."/>
            <person name="Green B.R."/>
            <person name="Martinez D."/>
            <person name="Putnam N.H."/>
            <person name="Zhou S."/>
            <person name="Allen A.E."/>
            <person name="Apt K.E."/>
            <person name="Bechner M."/>
            <person name="Brzezinski M.A."/>
            <person name="Chaal B.K."/>
            <person name="Chiovitti A."/>
            <person name="Davis A.K."/>
            <person name="Demarest M.S."/>
            <person name="Detter J.C."/>
            <person name="Glavina T."/>
            <person name="Goodstein D."/>
            <person name="Hadi M.Z."/>
            <person name="Hellsten U."/>
            <person name="Hildebrand M."/>
            <person name="Jenkins B.D."/>
            <person name="Jurka J."/>
            <person name="Kapitonov V.V."/>
            <person name="Kroger N."/>
            <person name="Lau W.W."/>
            <person name="Lane T.W."/>
            <person name="Larimer F.W."/>
            <person name="Lippmeier J.C."/>
            <person name="Lucas S."/>
            <person name="Medina M."/>
            <person name="Montsant A."/>
            <person name="Obornik M."/>
            <person name="Parker M.S."/>
            <person name="Palenik B."/>
            <person name="Pazour G.J."/>
            <person name="Richardson P.M."/>
            <person name="Rynearson T.A."/>
            <person name="Saito M.A."/>
            <person name="Schwartz D.C."/>
            <person name="Thamatrakoln K."/>
            <person name="Valentin K."/>
            <person name="Vardi A."/>
            <person name="Wilkerson F.P."/>
            <person name="Rokhsar D.S."/>
        </authorList>
    </citation>
    <scope>NUCLEOTIDE SEQUENCE [LARGE SCALE GENOMIC DNA]</scope>
    <source>
        <strain evidence="7 8">CCMP1335</strain>
    </source>
</reference>
<organism evidence="7 8">
    <name type="scientific">Thalassiosira pseudonana</name>
    <name type="common">Marine diatom</name>
    <name type="synonym">Cyclotella nana</name>
    <dbReference type="NCBI Taxonomy" id="35128"/>
    <lineage>
        <taxon>Eukaryota</taxon>
        <taxon>Sar</taxon>
        <taxon>Stramenopiles</taxon>
        <taxon>Ochrophyta</taxon>
        <taxon>Bacillariophyta</taxon>
        <taxon>Coscinodiscophyceae</taxon>
        <taxon>Thalassiosirophycidae</taxon>
        <taxon>Thalassiosirales</taxon>
        <taxon>Thalassiosiraceae</taxon>
        <taxon>Thalassiosira</taxon>
    </lineage>
</organism>
<keyword evidence="4" id="KW-0418">Kinase</keyword>
<evidence type="ECO:0000313" key="8">
    <source>
        <dbReference type="Proteomes" id="UP000001449"/>
    </source>
</evidence>
<keyword evidence="8" id="KW-1185">Reference proteome</keyword>
<dbReference type="eggNOG" id="KOG0588">
    <property type="taxonomic scope" value="Eukaryota"/>
</dbReference>
<evidence type="ECO:0000259" key="6">
    <source>
        <dbReference type="PROSITE" id="PS50011"/>
    </source>
</evidence>
<protein>
    <recommendedName>
        <fullName evidence="6">Protein kinase domain-containing protein</fullName>
    </recommendedName>
</protein>
<dbReference type="Gene3D" id="1.10.510.10">
    <property type="entry name" value="Transferase(Phosphotransferase) domain 1"/>
    <property type="match status" value="1"/>
</dbReference>
<dbReference type="STRING" id="35128.B8BV45"/>
<evidence type="ECO:0000256" key="5">
    <source>
        <dbReference type="ARBA" id="ARBA00022840"/>
    </source>
</evidence>
<dbReference type="InterPro" id="IPR000719">
    <property type="entry name" value="Prot_kinase_dom"/>
</dbReference>
<proteinExistence type="predicted"/>
<keyword evidence="2" id="KW-0808">Transferase</keyword>
<dbReference type="GeneID" id="7446687"/>
<dbReference type="PaxDb" id="35128-Thaps31885"/>
<evidence type="ECO:0000313" key="7">
    <source>
        <dbReference type="EMBL" id="EED95395.1"/>
    </source>
</evidence>
<dbReference type="InterPro" id="IPR008266">
    <property type="entry name" value="Tyr_kinase_AS"/>
</dbReference>
<sequence>MPLDLLTDNRNLYSVMPYCTGGELFDILEKKNRFSEPEARFWMRQILQGLSSLKEAGVSHRDLSLENLLVHEGNVLVIDMGMCLRVPYIDPRSKQRLLILPQGTCGKWHYMSPEIAINKVPFDGHAVDMWATGVILFLMLTGFPPWERPMPTDERFRYMSNGYLVQMLTEWQVGLSADAMDLLQRMFWIDPTDRLSLEQVWAHPWMQKVD</sequence>
<dbReference type="OMA" id="RVCENIQ"/>
<feature type="domain" description="Protein kinase" evidence="6">
    <location>
        <begin position="1"/>
        <end position="206"/>
    </location>
</feature>
<reference evidence="7 8" key="2">
    <citation type="journal article" date="2008" name="Nature">
        <title>The Phaeodactylum genome reveals the evolutionary history of diatom genomes.</title>
        <authorList>
            <person name="Bowler C."/>
            <person name="Allen A.E."/>
            <person name="Badger J.H."/>
            <person name="Grimwood J."/>
            <person name="Jabbari K."/>
            <person name="Kuo A."/>
            <person name="Maheswari U."/>
            <person name="Martens C."/>
            <person name="Maumus F."/>
            <person name="Otillar R.P."/>
            <person name="Rayko E."/>
            <person name="Salamov A."/>
            <person name="Vandepoele K."/>
            <person name="Beszteri B."/>
            <person name="Gruber A."/>
            <person name="Heijde M."/>
            <person name="Katinka M."/>
            <person name="Mock T."/>
            <person name="Valentin K."/>
            <person name="Verret F."/>
            <person name="Berges J.A."/>
            <person name="Brownlee C."/>
            <person name="Cadoret J.P."/>
            <person name="Chiovitti A."/>
            <person name="Choi C.J."/>
            <person name="Coesel S."/>
            <person name="De Martino A."/>
            <person name="Detter J.C."/>
            <person name="Durkin C."/>
            <person name="Falciatore A."/>
            <person name="Fournet J."/>
            <person name="Haruta M."/>
            <person name="Huysman M.J."/>
            <person name="Jenkins B.D."/>
            <person name="Jiroutova K."/>
            <person name="Jorgensen R.E."/>
            <person name="Joubert Y."/>
            <person name="Kaplan A."/>
            <person name="Kroger N."/>
            <person name="Kroth P.G."/>
            <person name="La Roche J."/>
            <person name="Lindquist E."/>
            <person name="Lommer M."/>
            <person name="Martin-Jezequel V."/>
            <person name="Lopez P.J."/>
            <person name="Lucas S."/>
            <person name="Mangogna M."/>
            <person name="McGinnis K."/>
            <person name="Medlin L.K."/>
            <person name="Montsant A."/>
            <person name="Oudot-Le Secq M.P."/>
            <person name="Napoli C."/>
            <person name="Obornik M."/>
            <person name="Parker M.S."/>
            <person name="Petit J.L."/>
            <person name="Porcel B.M."/>
            <person name="Poulsen N."/>
            <person name="Robison M."/>
            <person name="Rychlewski L."/>
            <person name="Rynearson T.A."/>
            <person name="Schmutz J."/>
            <person name="Shapiro H."/>
            <person name="Siaut M."/>
            <person name="Stanley M."/>
            <person name="Sussman M.R."/>
            <person name="Taylor A.R."/>
            <person name="Vardi A."/>
            <person name="von Dassow P."/>
            <person name="Vyverman W."/>
            <person name="Willis A."/>
            <person name="Wyrwicz L.S."/>
            <person name="Rokhsar D.S."/>
            <person name="Weissenbach J."/>
            <person name="Armbrust E.V."/>
            <person name="Green B.R."/>
            <person name="Van de Peer Y."/>
            <person name="Grigoriev I.V."/>
        </authorList>
    </citation>
    <scope>NUCLEOTIDE SEQUENCE [LARGE SCALE GENOMIC DNA]</scope>
    <source>
        <strain evidence="7 8">CCMP1335</strain>
    </source>
</reference>
<dbReference type="PANTHER" id="PTHR24345">
    <property type="entry name" value="SERINE/THREONINE-PROTEIN KINASE PLK"/>
    <property type="match status" value="1"/>
</dbReference>
<dbReference type="PROSITE" id="PS50011">
    <property type="entry name" value="PROTEIN_KINASE_DOM"/>
    <property type="match status" value="1"/>
</dbReference>
<dbReference type="Pfam" id="PF00069">
    <property type="entry name" value="Pkinase"/>
    <property type="match status" value="1"/>
</dbReference>
<dbReference type="HOGENOM" id="CLU_000288_63_0_1"/>
<accession>B8BV45</accession>
<keyword evidence="1" id="KW-0723">Serine/threonine-protein kinase</keyword>
<dbReference type="GO" id="GO:0009931">
    <property type="term" value="F:calcium-dependent protein serine/threonine kinase activity"/>
    <property type="evidence" value="ECO:0000318"/>
    <property type="project" value="GO_Central"/>
</dbReference>
<dbReference type="AlphaFoldDB" id="B8BV45"/>
<dbReference type="EMBL" id="CM000639">
    <property type="protein sequence ID" value="EED95395.1"/>
    <property type="molecule type" value="Genomic_DNA"/>
</dbReference>
<dbReference type="SUPFAM" id="SSF56112">
    <property type="entry name" value="Protein kinase-like (PK-like)"/>
    <property type="match status" value="1"/>
</dbReference>